<dbReference type="STRING" id="463014.BAU07_12070"/>
<dbReference type="SUPFAM" id="SSF46785">
    <property type="entry name" value="Winged helix' DNA-binding domain"/>
    <property type="match status" value="1"/>
</dbReference>
<comment type="similarity">
    <text evidence="1">Belongs to the LysR transcriptional regulatory family.</text>
</comment>
<dbReference type="EMBL" id="CP016172">
    <property type="protein sequence ID" value="ANN80425.1"/>
    <property type="molecule type" value="Genomic_DNA"/>
</dbReference>
<evidence type="ECO:0000256" key="1">
    <source>
        <dbReference type="ARBA" id="ARBA00009437"/>
    </source>
</evidence>
<reference evidence="6 7" key="1">
    <citation type="submission" date="2016-06" db="EMBL/GenBank/DDBJ databases">
        <title>Complete genome sequences of Bordetella bronchialis and Bordetella flabilis.</title>
        <authorList>
            <person name="LiPuma J.J."/>
            <person name="Spilker T."/>
        </authorList>
    </citation>
    <scope>NUCLEOTIDE SEQUENCE [LARGE SCALE GENOMIC DNA]</scope>
    <source>
        <strain evidence="6 7">AU10664</strain>
    </source>
</reference>
<keyword evidence="4" id="KW-0804">Transcription</keyword>
<proteinExistence type="inferred from homology"/>
<protein>
    <submittedName>
        <fullName evidence="6">LysR family transcriptional regulator</fullName>
    </submittedName>
</protein>
<dbReference type="GO" id="GO:0005829">
    <property type="term" value="C:cytosol"/>
    <property type="evidence" value="ECO:0007669"/>
    <property type="project" value="TreeGrafter"/>
</dbReference>
<dbReference type="InterPro" id="IPR050950">
    <property type="entry name" value="HTH-type_LysR_regulators"/>
</dbReference>
<evidence type="ECO:0000259" key="5">
    <source>
        <dbReference type="PROSITE" id="PS50931"/>
    </source>
</evidence>
<dbReference type="GO" id="GO:0003700">
    <property type="term" value="F:DNA-binding transcription factor activity"/>
    <property type="evidence" value="ECO:0007669"/>
    <property type="project" value="InterPro"/>
</dbReference>
<organism evidence="6 7">
    <name type="scientific">Bordetella flabilis</name>
    <dbReference type="NCBI Taxonomy" id="463014"/>
    <lineage>
        <taxon>Bacteria</taxon>
        <taxon>Pseudomonadati</taxon>
        <taxon>Pseudomonadota</taxon>
        <taxon>Betaproteobacteria</taxon>
        <taxon>Burkholderiales</taxon>
        <taxon>Alcaligenaceae</taxon>
        <taxon>Bordetella</taxon>
    </lineage>
</organism>
<dbReference type="AlphaFoldDB" id="A0A193GKQ0"/>
<dbReference type="InterPro" id="IPR000847">
    <property type="entry name" value="LysR_HTH_N"/>
</dbReference>
<dbReference type="SUPFAM" id="SSF53850">
    <property type="entry name" value="Periplasmic binding protein-like II"/>
    <property type="match status" value="1"/>
</dbReference>
<dbReference type="InterPro" id="IPR005119">
    <property type="entry name" value="LysR_subst-bd"/>
</dbReference>
<dbReference type="Proteomes" id="UP000091926">
    <property type="component" value="Chromosome"/>
</dbReference>
<dbReference type="Pfam" id="PF03466">
    <property type="entry name" value="LysR_substrate"/>
    <property type="match status" value="1"/>
</dbReference>
<accession>A0A193GKQ0</accession>
<dbReference type="PROSITE" id="PS50931">
    <property type="entry name" value="HTH_LYSR"/>
    <property type="match status" value="1"/>
</dbReference>
<dbReference type="InterPro" id="IPR036388">
    <property type="entry name" value="WH-like_DNA-bd_sf"/>
</dbReference>
<evidence type="ECO:0000256" key="4">
    <source>
        <dbReference type="ARBA" id="ARBA00023163"/>
    </source>
</evidence>
<evidence type="ECO:0000313" key="6">
    <source>
        <dbReference type="EMBL" id="ANN80425.1"/>
    </source>
</evidence>
<feature type="domain" description="HTH lysR-type" evidence="5">
    <location>
        <begin position="1"/>
        <end position="64"/>
    </location>
</feature>
<dbReference type="PANTHER" id="PTHR30419:SF2">
    <property type="entry name" value="LYSR FAMILY TRANSCRIPTIONAL REGULATOR"/>
    <property type="match status" value="1"/>
</dbReference>
<evidence type="ECO:0000256" key="2">
    <source>
        <dbReference type="ARBA" id="ARBA00023015"/>
    </source>
</evidence>
<dbReference type="GO" id="GO:0003677">
    <property type="term" value="F:DNA binding"/>
    <property type="evidence" value="ECO:0007669"/>
    <property type="project" value="UniProtKB-KW"/>
</dbReference>
<keyword evidence="7" id="KW-1185">Reference proteome</keyword>
<dbReference type="Gene3D" id="1.10.10.10">
    <property type="entry name" value="Winged helix-like DNA-binding domain superfamily/Winged helix DNA-binding domain"/>
    <property type="match status" value="1"/>
</dbReference>
<dbReference type="FunFam" id="1.10.10.10:FF:000001">
    <property type="entry name" value="LysR family transcriptional regulator"/>
    <property type="match status" value="1"/>
</dbReference>
<dbReference type="InterPro" id="IPR036390">
    <property type="entry name" value="WH_DNA-bd_sf"/>
</dbReference>
<keyword evidence="2" id="KW-0805">Transcription regulation</keyword>
<evidence type="ECO:0000256" key="3">
    <source>
        <dbReference type="ARBA" id="ARBA00023125"/>
    </source>
</evidence>
<sequence>MNLSSRLDFVTLKLFVATVEEQSIAKAAQREFIAPSAASKRIADLEHATQAQLLSRHRKGISPTPAGEAFLQHARAILRDMAQLEAHIGDFSTGARGHVRIATSESALYRFVPDALSSFAQQYPQIRIDLKAEVSTAVIPLVQENATDIGIFWGELPTPDLHAVPCYSDRLMVAMPRDHELSGHATLRYHEVLEFEVIEQEANSSMQALLLHEANLLGMVLRSRIRVGGYDAACSMAVAGFGLAIIPDSFTQRMQPGMGLVLVPLDEPWATRQYKICARATDYLPTATRLLMEHFLSCAAANRLASTPAAPPR</sequence>
<keyword evidence="3" id="KW-0238">DNA-binding</keyword>
<name>A0A193GKQ0_9BORD</name>
<dbReference type="Pfam" id="PF00126">
    <property type="entry name" value="HTH_1"/>
    <property type="match status" value="1"/>
</dbReference>
<dbReference type="PANTHER" id="PTHR30419">
    <property type="entry name" value="HTH-TYPE TRANSCRIPTIONAL REGULATOR YBHD"/>
    <property type="match status" value="1"/>
</dbReference>
<dbReference type="KEGG" id="bfz:BAU07_12070"/>
<gene>
    <name evidence="6" type="ORF">BAU07_12070</name>
</gene>
<evidence type="ECO:0000313" key="7">
    <source>
        <dbReference type="Proteomes" id="UP000091926"/>
    </source>
</evidence>
<dbReference type="Gene3D" id="3.40.190.290">
    <property type="match status" value="1"/>
</dbReference>